<reference evidence="9 10" key="1">
    <citation type="submission" date="2014-09" db="EMBL/GenBank/DDBJ databases">
        <title>Draft genome of Bradyrhizobium japonicum Is-34.</title>
        <authorList>
            <person name="Tsurumaru H."/>
            <person name="Yamakawa T."/>
            <person name="Hashimoto S."/>
            <person name="Okizaki K."/>
            <person name="Kanesaki Y."/>
            <person name="Yoshikawa H."/>
            <person name="Yajima S."/>
        </authorList>
    </citation>
    <scope>NUCLEOTIDE SEQUENCE [LARGE SCALE GENOMIC DNA]</scope>
    <source>
        <strain evidence="9 10">Is-34</strain>
    </source>
</reference>
<evidence type="ECO:0000313" key="9">
    <source>
        <dbReference type="EMBL" id="KGT75392.1"/>
    </source>
</evidence>
<accession>A0A0A3XLW4</accession>
<sequence length="446" mass="46385">MGGVDGLTAAQRRWVMLCILLGLGLSSLGSAIVNIALPNISRSFATSDAATVWVVNAYQLSATVCLLPVASLVESLGLKRVYTAGLAIFVFASLGCAFAPTLPMLVSARLIQGAGAAGVSVAGMAFVRVIYPHHMVSKGFALVALAVAIPGALGPTIAAAILAVAKWPWLFLANVPFGLTVPLFIAAAPPDVRVARSLDLIGTALNALAFGLFVVGIGTLGTGDGRIATGEVVAGVFCLSLFVRQQLRHPMPMLPFDLFRIPLFTLSVWTSVCSYAAQILAYVSLPFLFETRMHLSAVETGFVLTTWPFMTAVTAPIAGRLTIRHPASVICSIGLALLAVGLLLMVFLPTAPARWDVVWRLALCGIGFGLFQTPNNTTMMTAGPVGRSGAASGMNAAARYIGWSLGSALVSLIFGLGGDQGAVFCLVAGMAFALTGVATSSARRFR</sequence>
<feature type="transmembrane region" description="Helical" evidence="7">
    <location>
        <begin position="357"/>
        <end position="375"/>
    </location>
</feature>
<feature type="transmembrane region" description="Helical" evidence="7">
    <location>
        <begin position="14"/>
        <end position="37"/>
    </location>
</feature>
<dbReference type="RefSeq" id="WP_041958922.1">
    <property type="nucleotide sequence ID" value="NZ_JAOQNC010000001.1"/>
</dbReference>
<keyword evidence="2" id="KW-0813">Transport</keyword>
<dbReference type="PANTHER" id="PTHR42718">
    <property type="entry name" value="MAJOR FACILITATOR SUPERFAMILY MULTIDRUG TRANSPORTER MFSC"/>
    <property type="match status" value="1"/>
</dbReference>
<feature type="transmembrane region" description="Helical" evidence="7">
    <location>
        <begin position="227"/>
        <end position="243"/>
    </location>
</feature>
<feature type="transmembrane region" description="Helical" evidence="7">
    <location>
        <begin position="200"/>
        <end position="221"/>
    </location>
</feature>
<name>A0A0A3XLW4_BRAJP</name>
<protein>
    <submittedName>
        <fullName evidence="9">Transporter</fullName>
    </submittedName>
</protein>
<feature type="transmembrane region" description="Helical" evidence="7">
    <location>
        <begin position="396"/>
        <end position="415"/>
    </location>
</feature>
<feature type="transmembrane region" description="Helical" evidence="7">
    <location>
        <begin position="297"/>
        <end position="317"/>
    </location>
</feature>
<evidence type="ECO:0000256" key="4">
    <source>
        <dbReference type="ARBA" id="ARBA00022692"/>
    </source>
</evidence>
<feature type="transmembrane region" description="Helical" evidence="7">
    <location>
        <begin position="329"/>
        <end position="351"/>
    </location>
</feature>
<evidence type="ECO:0000313" key="10">
    <source>
        <dbReference type="Proteomes" id="UP000030377"/>
    </source>
</evidence>
<feature type="transmembrane region" description="Helical" evidence="7">
    <location>
        <begin position="106"/>
        <end position="127"/>
    </location>
</feature>
<comment type="subcellular location">
    <subcellularLocation>
        <location evidence="1">Cell membrane</location>
        <topology evidence="1">Multi-pass membrane protein</topology>
    </subcellularLocation>
</comment>
<evidence type="ECO:0000256" key="1">
    <source>
        <dbReference type="ARBA" id="ARBA00004651"/>
    </source>
</evidence>
<feature type="transmembrane region" description="Helical" evidence="7">
    <location>
        <begin position="81"/>
        <end position="100"/>
    </location>
</feature>
<dbReference type="InterPro" id="IPR036259">
    <property type="entry name" value="MFS_trans_sf"/>
</dbReference>
<keyword evidence="6 7" id="KW-0472">Membrane</keyword>
<keyword evidence="4 7" id="KW-0812">Transmembrane</keyword>
<dbReference type="Proteomes" id="UP000030377">
    <property type="component" value="Unassembled WGS sequence"/>
</dbReference>
<evidence type="ECO:0000256" key="2">
    <source>
        <dbReference type="ARBA" id="ARBA00022448"/>
    </source>
</evidence>
<keyword evidence="3" id="KW-1003">Cell membrane</keyword>
<dbReference type="AlphaFoldDB" id="A0A0A3XLW4"/>
<dbReference type="Gene3D" id="1.20.1720.10">
    <property type="entry name" value="Multidrug resistance protein D"/>
    <property type="match status" value="1"/>
</dbReference>
<evidence type="ECO:0000256" key="3">
    <source>
        <dbReference type="ARBA" id="ARBA00022475"/>
    </source>
</evidence>
<feature type="transmembrane region" description="Helical" evidence="7">
    <location>
        <begin position="263"/>
        <end position="285"/>
    </location>
</feature>
<dbReference type="PRINTS" id="PR01036">
    <property type="entry name" value="TCRTETB"/>
</dbReference>
<dbReference type="PANTHER" id="PTHR42718:SF46">
    <property type="entry name" value="BLR6921 PROTEIN"/>
    <property type="match status" value="1"/>
</dbReference>
<feature type="transmembrane region" description="Helical" evidence="7">
    <location>
        <begin position="139"/>
        <end position="163"/>
    </location>
</feature>
<keyword evidence="5 7" id="KW-1133">Transmembrane helix</keyword>
<feature type="domain" description="Major facilitator superfamily (MFS) profile" evidence="8">
    <location>
        <begin position="15"/>
        <end position="446"/>
    </location>
</feature>
<feature type="transmembrane region" description="Helical" evidence="7">
    <location>
        <begin position="49"/>
        <end position="69"/>
    </location>
</feature>
<evidence type="ECO:0000256" key="7">
    <source>
        <dbReference type="SAM" id="Phobius"/>
    </source>
</evidence>
<evidence type="ECO:0000256" key="5">
    <source>
        <dbReference type="ARBA" id="ARBA00022989"/>
    </source>
</evidence>
<dbReference type="InterPro" id="IPR011701">
    <property type="entry name" value="MFS"/>
</dbReference>
<feature type="transmembrane region" description="Helical" evidence="7">
    <location>
        <begin position="169"/>
        <end position="188"/>
    </location>
</feature>
<dbReference type="GO" id="GO:0022857">
    <property type="term" value="F:transmembrane transporter activity"/>
    <property type="evidence" value="ECO:0007669"/>
    <property type="project" value="InterPro"/>
</dbReference>
<dbReference type="CDD" id="cd17321">
    <property type="entry name" value="MFS_MMR_MDR_like"/>
    <property type="match status" value="1"/>
</dbReference>
<dbReference type="Gene3D" id="1.20.1250.20">
    <property type="entry name" value="MFS general substrate transporter like domains"/>
    <property type="match status" value="1"/>
</dbReference>
<dbReference type="PROSITE" id="PS50850">
    <property type="entry name" value="MFS"/>
    <property type="match status" value="1"/>
</dbReference>
<gene>
    <name evidence="9" type="ORF">MA20_33495</name>
</gene>
<evidence type="ECO:0000259" key="8">
    <source>
        <dbReference type="PROSITE" id="PS50850"/>
    </source>
</evidence>
<feature type="transmembrane region" description="Helical" evidence="7">
    <location>
        <begin position="421"/>
        <end position="442"/>
    </location>
</feature>
<evidence type="ECO:0000256" key="6">
    <source>
        <dbReference type="ARBA" id="ARBA00023136"/>
    </source>
</evidence>
<organism evidence="9 10">
    <name type="scientific">Bradyrhizobium japonicum</name>
    <dbReference type="NCBI Taxonomy" id="375"/>
    <lineage>
        <taxon>Bacteria</taxon>
        <taxon>Pseudomonadati</taxon>
        <taxon>Pseudomonadota</taxon>
        <taxon>Alphaproteobacteria</taxon>
        <taxon>Hyphomicrobiales</taxon>
        <taxon>Nitrobacteraceae</taxon>
        <taxon>Bradyrhizobium</taxon>
    </lineage>
</organism>
<proteinExistence type="predicted"/>
<dbReference type="EMBL" id="JRPN01000025">
    <property type="protein sequence ID" value="KGT75392.1"/>
    <property type="molecule type" value="Genomic_DNA"/>
</dbReference>
<dbReference type="SUPFAM" id="SSF103473">
    <property type="entry name" value="MFS general substrate transporter"/>
    <property type="match status" value="1"/>
</dbReference>
<comment type="caution">
    <text evidence="9">The sequence shown here is derived from an EMBL/GenBank/DDBJ whole genome shotgun (WGS) entry which is preliminary data.</text>
</comment>
<dbReference type="GO" id="GO:0005886">
    <property type="term" value="C:plasma membrane"/>
    <property type="evidence" value="ECO:0007669"/>
    <property type="project" value="UniProtKB-SubCell"/>
</dbReference>
<dbReference type="Pfam" id="PF07690">
    <property type="entry name" value="MFS_1"/>
    <property type="match status" value="1"/>
</dbReference>
<dbReference type="InterPro" id="IPR020846">
    <property type="entry name" value="MFS_dom"/>
</dbReference>